<dbReference type="Proteomes" id="UP001152797">
    <property type="component" value="Unassembled WGS sequence"/>
</dbReference>
<accession>A0A9P1C536</accession>
<evidence type="ECO:0000313" key="1">
    <source>
        <dbReference type="EMBL" id="CAI3983996.1"/>
    </source>
</evidence>
<organism evidence="1">
    <name type="scientific">Cladocopium goreaui</name>
    <dbReference type="NCBI Taxonomy" id="2562237"/>
    <lineage>
        <taxon>Eukaryota</taxon>
        <taxon>Sar</taxon>
        <taxon>Alveolata</taxon>
        <taxon>Dinophyceae</taxon>
        <taxon>Suessiales</taxon>
        <taxon>Symbiodiniaceae</taxon>
        <taxon>Cladocopium</taxon>
    </lineage>
</organism>
<dbReference type="SUPFAM" id="SSF52540">
    <property type="entry name" value="P-loop containing nucleoside triphosphate hydrolases"/>
    <property type="match status" value="1"/>
</dbReference>
<keyword evidence="4" id="KW-1185">Reference proteome</keyword>
<dbReference type="Gene3D" id="3.40.50.300">
    <property type="entry name" value="P-loop containing nucleotide triphosphate hydrolases"/>
    <property type="match status" value="1"/>
</dbReference>
<dbReference type="AlphaFoldDB" id="A0A9P1C536"/>
<evidence type="ECO:0000313" key="2">
    <source>
        <dbReference type="EMBL" id="CAL1137371.1"/>
    </source>
</evidence>
<dbReference type="InterPro" id="IPR027417">
    <property type="entry name" value="P-loop_NTPase"/>
</dbReference>
<comment type="caution">
    <text evidence="1">The sequence shown here is derived from an EMBL/GenBank/DDBJ whole genome shotgun (WGS) entry which is preliminary data.</text>
</comment>
<dbReference type="EMBL" id="CAMXCT030000852">
    <property type="protein sequence ID" value="CAL4771308.1"/>
    <property type="molecule type" value="Genomic_DNA"/>
</dbReference>
<dbReference type="EMBL" id="CAMXCT020000852">
    <property type="protein sequence ID" value="CAL1137371.1"/>
    <property type="molecule type" value="Genomic_DNA"/>
</dbReference>
<dbReference type="OrthoDB" id="444633at2759"/>
<gene>
    <name evidence="1" type="ORF">C1SCF055_LOCUS11555</name>
</gene>
<name>A0A9P1C536_9DINO</name>
<sequence length="176" mass="19754">MDRRSCYGKKSSVEDVQSTDGKLQQVFWDDDSEVSPEELERLRELAVEKQKEGAAPLPVVRLCFVGRGRAGKTTTLRRLKGEPFRDEEPSTHGLDVWAGQAEAHLQADGSAAGPWKEWKESVHHTAVKDVFACAYHIGFTQRIQSCSCPIWQATLSWFSESLATTIPSRQPDHMIL</sequence>
<protein>
    <submittedName>
        <fullName evidence="3">Protein NLRC3</fullName>
    </submittedName>
</protein>
<reference evidence="1" key="1">
    <citation type="submission" date="2022-10" db="EMBL/GenBank/DDBJ databases">
        <authorList>
            <person name="Chen Y."/>
            <person name="Dougan E. K."/>
            <person name="Chan C."/>
            <person name="Rhodes N."/>
            <person name="Thang M."/>
        </authorList>
    </citation>
    <scope>NUCLEOTIDE SEQUENCE</scope>
</reference>
<evidence type="ECO:0000313" key="4">
    <source>
        <dbReference type="Proteomes" id="UP001152797"/>
    </source>
</evidence>
<reference evidence="2" key="2">
    <citation type="submission" date="2024-04" db="EMBL/GenBank/DDBJ databases">
        <authorList>
            <person name="Chen Y."/>
            <person name="Shah S."/>
            <person name="Dougan E. K."/>
            <person name="Thang M."/>
            <person name="Chan C."/>
        </authorList>
    </citation>
    <scope>NUCLEOTIDE SEQUENCE [LARGE SCALE GENOMIC DNA]</scope>
</reference>
<proteinExistence type="predicted"/>
<dbReference type="EMBL" id="CAMXCT010000852">
    <property type="protein sequence ID" value="CAI3983996.1"/>
    <property type="molecule type" value="Genomic_DNA"/>
</dbReference>
<evidence type="ECO:0000313" key="3">
    <source>
        <dbReference type="EMBL" id="CAL4771308.1"/>
    </source>
</evidence>